<name>A0A5B7J9M3_PORTR</name>
<evidence type="ECO:0000313" key="2">
    <source>
        <dbReference type="Proteomes" id="UP000324222"/>
    </source>
</evidence>
<comment type="caution">
    <text evidence="1">The sequence shown here is derived from an EMBL/GenBank/DDBJ whole genome shotgun (WGS) entry which is preliminary data.</text>
</comment>
<protein>
    <submittedName>
        <fullName evidence="1">Uncharacterized protein</fullName>
    </submittedName>
</protein>
<organism evidence="1 2">
    <name type="scientific">Portunus trituberculatus</name>
    <name type="common">Swimming crab</name>
    <name type="synonym">Neptunus trituberculatus</name>
    <dbReference type="NCBI Taxonomy" id="210409"/>
    <lineage>
        <taxon>Eukaryota</taxon>
        <taxon>Metazoa</taxon>
        <taxon>Ecdysozoa</taxon>
        <taxon>Arthropoda</taxon>
        <taxon>Crustacea</taxon>
        <taxon>Multicrustacea</taxon>
        <taxon>Malacostraca</taxon>
        <taxon>Eumalacostraca</taxon>
        <taxon>Eucarida</taxon>
        <taxon>Decapoda</taxon>
        <taxon>Pleocyemata</taxon>
        <taxon>Brachyura</taxon>
        <taxon>Eubrachyura</taxon>
        <taxon>Portunoidea</taxon>
        <taxon>Portunidae</taxon>
        <taxon>Portuninae</taxon>
        <taxon>Portunus</taxon>
    </lineage>
</organism>
<dbReference type="Proteomes" id="UP000324222">
    <property type="component" value="Unassembled WGS sequence"/>
</dbReference>
<evidence type="ECO:0000313" key="1">
    <source>
        <dbReference type="EMBL" id="MPC93440.1"/>
    </source>
</evidence>
<sequence length="77" mass="8643">MISSHSNTGDLQWVYRPSRKGVNLNMTDTARLLTFRCVCTVKESQNCTVFAISDNCLDSHPSPAWLSLHHIPGIIKE</sequence>
<proteinExistence type="predicted"/>
<accession>A0A5B7J9M3</accession>
<gene>
    <name evidence="1" type="ORF">E2C01_088566</name>
</gene>
<keyword evidence="2" id="KW-1185">Reference proteome</keyword>
<dbReference type="EMBL" id="VSRR010094876">
    <property type="protein sequence ID" value="MPC93440.1"/>
    <property type="molecule type" value="Genomic_DNA"/>
</dbReference>
<dbReference type="AlphaFoldDB" id="A0A5B7J9M3"/>
<reference evidence="1 2" key="1">
    <citation type="submission" date="2019-05" db="EMBL/GenBank/DDBJ databases">
        <title>Another draft genome of Portunus trituberculatus and its Hox gene families provides insights of decapod evolution.</title>
        <authorList>
            <person name="Jeong J.-H."/>
            <person name="Song I."/>
            <person name="Kim S."/>
            <person name="Choi T."/>
            <person name="Kim D."/>
            <person name="Ryu S."/>
            <person name="Kim W."/>
        </authorList>
    </citation>
    <scope>NUCLEOTIDE SEQUENCE [LARGE SCALE GENOMIC DNA]</scope>
    <source>
        <tissue evidence="1">Muscle</tissue>
    </source>
</reference>